<proteinExistence type="predicted"/>
<dbReference type="AlphaFoldDB" id="A0A9X1CC39"/>
<evidence type="ECO:0000313" key="2">
    <source>
        <dbReference type="EMBL" id="MDQ0335895.1"/>
    </source>
</evidence>
<dbReference type="OrthoDB" id="4554121at2"/>
<dbReference type="Proteomes" id="UP001138672">
    <property type="component" value="Unassembled WGS sequence"/>
</dbReference>
<name>A0A9X1CC39_9FLAO</name>
<evidence type="ECO:0000313" key="4">
    <source>
        <dbReference type="Proteomes" id="UP001231587"/>
    </source>
</evidence>
<accession>A0A9X1CC39</accession>
<evidence type="ECO:0000313" key="1">
    <source>
        <dbReference type="EMBL" id="MBP1840692.1"/>
    </source>
</evidence>
<dbReference type="EMBL" id="JAUSUU010000007">
    <property type="protein sequence ID" value="MDQ0335895.1"/>
    <property type="molecule type" value="Genomic_DNA"/>
</dbReference>
<keyword evidence="4" id="KW-1185">Reference proteome</keyword>
<organism evidence="1 3">
    <name type="scientific">Formosa algae</name>
    <dbReference type="NCBI Taxonomy" id="225843"/>
    <lineage>
        <taxon>Bacteria</taxon>
        <taxon>Pseudomonadati</taxon>
        <taxon>Bacteroidota</taxon>
        <taxon>Flavobacteriia</taxon>
        <taxon>Flavobacteriales</taxon>
        <taxon>Flavobacteriaceae</taxon>
        <taxon>Formosa</taxon>
    </lineage>
</organism>
<sequence>MNFFKHIFKSKAETSVLDDFYNTKYKDVKMLLCGVGQSEISEHHILITEYPFEPSIAYPNKRILPHTIDAISLDFGICSLEIEKDIIFISSSQKDALKQFAKQHHIPLVKHRWNWDWILEPYLDTEFTPEDEKRITEKLAENGIHITEVEAIRKEVGSQMYKYNFDTMLWDWCSLSLVDVLSAMRAKYNSKDFRTFYNIALEIDKRGTTPQIDT</sequence>
<protein>
    <submittedName>
        <fullName evidence="1">Uncharacterized protein</fullName>
    </submittedName>
</protein>
<dbReference type="RefSeq" id="WP_057780196.1">
    <property type="nucleotide sequence ID" value="NZ_JAGGJQ010000007.1"/>
</dbReference>
<dbReference type="EMBL" id="JAGGJQ010000007">
    <property type="protein sequence ID" value="MBP1840692.1"/>
    <property type="molecule type" value="Genomic_DNA"/>
</dbReference>
<dbReference type="Proteomes" id="UP001231587">
    <property type="component" value="Unassembled WGS sequence"/>
</dbReference>
<evidence type="ECO:0000313" key="3">
    <source>
        <dbReference type="Proteomes" id="UP001138672"/>
    </source>
</evidence>
<comment type="caution">
    <text evidence="1">The sequence shown here is derived from an EMBL/GenBank/DDBJ whole genome shotgun (WGS) entry which is preliminary data.</text>
</comment>
<gene>
    <name evidence="1" type="ORF">J2Z56_002622</name>
    <name evidence="2" type="ORF">J2Z57_002347</name>
</gene>
<reference evidence="1" key="1">
    <citation type="submission" date="2021-03" db="EMBL/GenBank/DDBJ databases">
        <title>Genomic Encyclopedia of Type Strains, Phase IV (KMG-IV): sequencing the most valuable type-strain genomes for metagenomic binning, comparative biology and taxonomic classification.</title>
        <authorList>
            <person name="Goeker M."/>
        </authorList>
    </citation>
    <scope>NUCLEOTIDE SEQUENCE</scope>
    <source>
        <strain evidence="1">DSM 15523</strain>
        <strain evidence="2 4">DSM 16476</strain>
    </source>
</reference>